<evidence type="ECO:0000256" key="1">
    <source>
        <dbReference type="ARBA" id="ARBA00023002"/>
    </source>
</evidence>
<dbReference type="EC" id="1.1.1.58" evidence="5"/>
<evidence type="ECO:0000313" key="5">
    <source>
        <dbReference type="EMBL" id="CAA9236074.1"/>
    </source>
</evidence>
<dbReference type="EMBL" id="CADCTQ010000113">
    <property type="protein sequence ID" value="CAA9236074.1"/>
    <property type="molecule type" value="Genomic_DNA"/>
</dbReference>
<keyword evidence="1 5" id="KW-0560">Oxidoreductase</keyword>
<dbReference type="AlphaFoldDB" id="A0A6J4HXW1"/>
<name>A0A6J4HXW1_9SPHI</name>
<accession>A0A6J4HXW1</accession>
<dbReference type="PANTHER" id="PTHR30524:SF0">
    <property type="entry name" value="ALTRONATE OXIDOREDUCTASE-RELATED"/>
    <property type="match status" value="1"/>
</dbReference>
<evidence type="ECO:0000256" key="2">
    <source>
        <dbReference type="ARBA" id="ARBA00023027"/>
    </source>
</evidence>
<evidence type="ECO:0000259" key="3">
    <source>
        <dbReference type="Pfam" id="PF01232"/>
    </source>
</evidence>
<dbReference type="InterPro" id="IPR000669">
    <property type="entry name" value="Mannitol_DH"/>
</dbReference>
<gene>
    <name evidence="5" type="ORF">AVDCRST_MAG56-1186</name>
</gene>
<dbReference type="Gene3D" id="3.40.50.720">
    <property type="entry name" value="NAD(P)-binding Rossmann-like Domain"/>
    <property type="match status" value="1"/>
</dbReference>
<evidence type="ECO:0000259" key="4">
    <source>
        <dbReference type="Pfam" id="PF08125"/>
    </source>
</evidence>
<dbReference type="Gene3D" id="1.10.1040.10">
    <property type="entry name" value="N-(1-d-carboxylethyl)-l-norvaline Dehydrogenase, domain 2"/>
    <property type="match status" value="1"/>
</dbReference>
<dbReference type="GO" id="GO:0019592">
    <property type="term" value="P:mannitol catabolic process"/>
    <property type="evidence" value="ECO:0007669"/>
    <property type="project" value="TreeGrafter"/>
</dbReference>
<organism evidence="5">
    <name type="scientific">uncultured Cytophagales bacterium</name>
    <dbReference type="NCBI Taxonomy" id="158755"/>
    <lineage>
        <taxon>Bacteria</taxon>
        <taxon>Pseudomonadati</taxon>
        <taxon>Bacteroidota</taxon>
        <taxon>Sphingobacteriia</taxon>
        <taxon>Sphingobacteriales</taxon>
        <taxon>environmental samples</taxon>
    </lineage>
</organism>
<dbReference type="InterPro" id="IPR013118">
    <property type="entry name" value="Mannitol_DH_C"/>
</dbReference>
<dbReference type="InterPro" id="IPR013328">
    <property type="entry name" value="6PGD_dom2"/>
</dbReference>
<dbReference type="SUPFAM" id="SSF48179">
    <property type="entry name" value="6-phosphogluconate dehydrogenase C-terminal domain-like"/>
    <property type="match status" value="1"/>
</dbReference>
<sequence length="507" mass="55857">MTTPTPRLSKAFLANQRAGGPVALPDPAVFDLPEKVLQFGTGVLLRGLPDYFIDRANRQGRFNGRVVVVKSTDAGGVDAFGAQDNLFTHLIRGVEKGRPVEELVVNAAISRTLSARGDWPAVLECAHNPEMKIVLSNTTEIGIQLVEDNVFGAPPVSFPGKLTAFLYERFKAFGGAPDSGLVVIPCELVTDNGRLLKEIVLEQARQHQLNPAFARWLAAHNTFCNSLVDRIVPGKPDAAETQKLADRLGYHDDLLTVSEVYRLWAIEGDERVAAVLSFAGADDGVVISPDITPYRERKLRLLNGTHTISVGLGYLCGLETVGDCMNHPDVGKFIAHVALREIVPAVPVDEESATDFAGAVLDRFRNPYLVHPLLNITLQYTSKMKMRNVPTLLHYYRKYQAAPPHFALGFAAYLLFMRAVEAEDGKYFGRRDGQRYPITDQFAPYFHEKWGAFREEEAEPFVAAILADMDLWGADLSQLPDFGKVVAGHLLNLLRRGAVVTLRGLEG</sequence>
<feature type="domain" description="Mannitol dehydrogenase N-terminal" evidence="3">
    <location>
        <begin position="35"/>
        <end position="274"/>
    </location>
</feature>
<dbReference type="NCBIfam" id="NF002969">
    <property type="entry name" value="PRK03643.1"/>
    <property type="match status" value="1"/>
</dbReference>
<dbReference type="InterPro" id="IPR008927">
    <property type="entry name" value="6-PGluconate_DH-like_C_sf"/>
</dbReference>
<dbReference type="SUPFAM" id="SSF51735">
    <property type="entry name" value="NAD(P)-binding Rossmann-fold domains"/>
    <property type="match status" value="1"/>
</dbReference>
<dbReference type="GO" id="GO:0005829">
    <property type="term" value="C:cytosol"/>
    <property type="evidence" value="ECO:0007669"/>
    <property type="project" value="TreeGrafter"/>
</dbReference>
<reference evidence="5" key="1">
    <citation type="submission" date="2020-02" db="EMBL/GenBank/DDBJ databases">
        <authorList>
            <person name="Meier V. D."/>
        </authorList>
    </citation>
    <scope>NUCLEOTIDE SEQUENCE</scope>
    <source>
        <strain evidence="5">AVDCRST_MAG56</strain>
    </source>
</reference>
<dbReference type="GO" id="GO:0008926">
    <property type="term" value="F:mannitol-1-phosphate 5-dehydrogenase activity"/>
    <property type="evidence" value="ECO:0007669"/>
    <property type="project" value="TreeGrafter"/>
</dbReference>
<dbReference type="Pfam" id="PF01232">
    <property type="entry name" value="Mannitol_dh"/>
    <property type="match status" value="1"/>
</dbReference>
<dbReference type="GO" id="GO:0009026">
    <property type="term" value="F:tagaturonate reductase activity"/>
    <property type="evidence" value="ECO:0007669"/>
    <property type="project" value="UniProtKB-EC"/>
</dbReference>
<protein>
    <submittedName>
        <fullName evidence="5">Altronate oxidoreductase</fullName>
        <ecNumber evidence="5">1.1.1.58</ecNumber>
    </submittedName>
</protein>
<proteinExistence type="predicted"/>
<dbReference type="PANTHER" id="PTHR30524">
    <property type="entry name" value="MANNITOL-1-PHOSPHATE 5-DEHYDROGENASE"/>
    <property type="match status" value="1"/>
</dbReference>
<dbReference type="PRINTS" id="PR00084">
    <property type="entry name" value="MTLDHDRGNASE"/>
</dbReference>
<keyword evidence="2" id="KW-0520">NAD</keyword>
<dbReference type="InterPro" id="IPR013131">
    <property type="entry name" value="Mannitol_DH_N"/>
</dbReference>
<feature type="domain" description="Mannitol dehydrogenase C-terminal" evidence="4">
    <location>
        <begin position="290"/>
        <end position="490"/>
    </location>
</feature>
<dbReference type="Pfam" id="PF08125">
    <property type="entry name" value="Mannitol_dh_C"/>
    <property type="match status" value="1"/>
</dbReference>
<dbReference type="InterPro" id="IPR036291">
    <property type="entry name" value="NAD(P)-bd_dom_sf"/>
</dbReference>